<evidence type="ECO:0000256" key="1">
    <source>
        <dbReference type="ARBA" id="ARBA00000439"/>
    </source>
</evidence>
<evidence type="ECO:0000256" key="7">
    <source>
        <dbReference type="ARBA" id="ARBA00023277"/>
    </source>
</evidence>
<proteinExistence type="inferred from homology"/>
<dbReference type="EMBL" id="JBBMFS010000003">
    <property type="protein sequence ID" value="MEQ2554266.1"/>
    <property type="molecule type" value="Genomic_DNA"/>
</dbReference>
<dbReference type="Proteomes" id="UP001546774">
    <property type="component" value="Unassembled WGS sequence"/>
</dbReference>
<dbReference type="InterPro" id="IPR003385">
    <property type="entry name" value="Glyco_hydro_77"/>
</dbReference>
<reference evidence="11" key="1">
    <citation type="submission" date="2024-03" db="EMBL/GenBank/DDBJ databases">
        <title>Human intestinal bacterial collection.</title>
        <authorList>
            <person name="Pauvert C."/>
            <person name="Hitch T.C.A."/>
            <person name="Clavel T."/>
        </authorList>
    </citation>
    <scope>NUCLEOTIDE SEQUENCE [LARGE SCALE GENOMIC DNA]</scope>
    <source>
        <strain evidence="11">CLA-AA-H89B</strain>
    </source>
</reference>
<comment type="similarity">
    <text evidence="2 10">Belongs to the disproportionating enzyme family.</text>
</comment>
<accession>A0ABV1H3K0</accession>
<dbReference type="Gene3D" id="3.20.20.80">
    <property type="entry name" value="Glycosidases"/>
    <property type="match status" value="1"/>
</dbReference>
<dbReference type="NCBIfam" id="NF011080">
    <property type="entry name" value="PRK14508.1-3"/>
    <property type="match status" value="1"/>
</dbReference>
<keyword evidence="5 10" id="KW-0328">Glycosyltransferase</keyword>
<dbReference type="PANTHER" id="PTHR32438">
    <property type="entry name" value="4-ALPHA-GLUCANOTRANSFERASE DPE1, CHLOROPLASTIC/AMYLOPLASTIC"/>
    <property type="match status" value="1"/>
</dbReference>
<name>A0ABV1H3K0_9FIRM</name>
<keyword evidence="12" id="KW-1185">Reference proteome</keyword>
<dbReference type="InterPro" id="IPR017853">
    <property type="entry name" value="GH"/>
</dbReference>
<sequence>MMKNETKKQTFDRSAGVLMSISSLPSDYGIGTMGKAAYEFADFVRACNHKYWQVLPIGSTTYGDSPYQSYSAFAGNPYFIDLDMLAEDGLLLKSDMLAVDWGDGKVPVHISEEEAGNGNFTQNTDIGLGNECYVSYEKMYQNRFAVLRKAFESYKAVRSESKVKLAAGLPEYKKYDNFIRDNADWIENYALFMAVKEHFNGVVWSEWDEDIRFRTEEGLKKYRSLLADDIDFWIFVQYEFDKQWQKLKNYVNSIGVEIIGDIPIYMGYDSADVWAESQYFQLNEDRLCEKVAGVPPDAFSDLGQKWGNPLYDWDTLEKDDFSWWYRRMHKSAQLYDVIRIDHFIGIVKYYTIPADMPDARQGEYCMGPGKKLTDVINRAIGDKKIIAEDLGVSVPEVNELLEENNYPGMKVLEFAFGGDRKNPHLPHNYTQNCVVYGGTHDNETLMGYFIEHPDWELGYAYDYLDTRDKERMVDQVFRAAYGSVANLVIFAVQDILKLGNWARMNTPSTLGTNWKWRMKKGELNDSHIKDMRYLASVFGRENS</sequence>
<comment type="caution">
    <text evidence="11">The sequence shown here is derived from an EMBL/GenBank/DDBJ whole genome shotgun (WGS) entry which is preliminary data.</text>
</comment>
<dbReference type="Pfam" id="PF02446">
    <property type="entry name" value="Glyco_hydro_77"/>
    <property type="match status" value="1"/>
</dbReference>
<evidence type="ECO:0000256" key="3">
    <source>
        <dbReference type="ARBA" id="ARBA00012560"/>
    </source>
</evidence>
<dbReference type="SUPFAM" id="SSF51445">
    <property type="entry name" value="(Trans)glycosidases"/>
    <property type="match status" value="1"/>
</dbReference>
<evidence type="ECO:0000256" key="9">
    <source>
        <dbReference type="ARBA" id="ARBA00031501"/>
    </source>
</evidence>
<evidence type="ECO:0000256" key="10">
    <source>
        <dbReference type="RuleBase" id="RU361207"/>
    </source>
</evidence>
<keyword evidence="7 10" id="KW-0119">Carbohydrate metabolism</keyword>
<keyword evidence="6 10" id="KW-0808">Transferase</keyword>
<dbReference type="EC" id="2.4.1.25" evidence="3 10"/>
<dbReference type="GO" id="GO:0004134">
    <property type="term" value="F:4-alpha-glucanotransferase activity"/>
    <property type="evidence" value="ECO:0007669"/>
    <property type="project" value="UniProtKB-EC"/>
</dbReference>
<organism evidence="11 12">
    <name type="scientific">Lachnospira intestinalis</name>
    <dbReference type="NCBI Taxonomy" id="3133158"/>
    <lineage>
        <taxon>Bacteria</taxon>
        <taxon>Bacillati</taxon>
        <taxon>Bacillota</taxon>
        <taxon>Clostridia</taxon>
        <taxon>Lachnospirales</taxon>
        <taxon>Lachnospiraceae</taxon>
        <taxon>Lachnospira</taxon>
    </lineage>
</organism>
<dbReference type="NCBIfam" id="TIGR00217">
    <property type="entry name" value="malQ"/>
    <property type="match status" value="1"/>
</dbReference>
<dbReference type="PANTHER" id="PTHR32438:SF5">
    <property type="entry name" value="4-ALPHA-GLUCANOTRANSFERASE DPE1, CHLOROPLASTIC_AMYLOPLASTIC"/>
    <property type="match status" value="1"/>
</dbReference>
<comment type="catalytic activity">
    <reaction evidence="1 10">
        <text>Transfers a segment of a (1-&gt;4)-alpha-D-glucan to a new position in an acceptor, which may be glucose or a (1-&gt;4)-alpha-D-glucan.</text>
        <dbReference type="EC" id="2.4.1.25"/>
    </reaction>
</comment>
<evidence type="ECO:0000256" key="8">
    <source>
        <dbReference type="ARBA" id="ARBA00031423"/>
    </source>
</evidence>
<evidence type="ECO:0000256" key="2">
    <source>
        <dbReference type="ARBA" id="ARBA00005684"/>
    </source>
</evidence>
<protein>
    <recommendedName>
        <fullName evidence="4 10">4-alpha-glucanotransferase</fullName>
        <ecNumber evidence="3 10">2.4.1.25</ecNumber>
    </recommendedName>
    <alternativeName>
        <fullName evidence="8 10">Amylomaltase</fullName>
    </alternativeName>
    <alternativeName>
        <fullName evidence="9 10">Disproportionating enzyme</fullName>
    </alternativeName>
</protein>
<evidence type="ECO:0000256" key="4">
    <source>
        <dbReference type="ARBA" id="ARBA00020295"/>
    </source>
</evidence>
<gene>
    <name evidence="11" type="primary">malQ</name>
    <name evidence="11" type="ORF">WMO37_04440</name>
</gene>
<evidence type="ECO:0000313" key="11">
    <source>
        <dbReference type="EMBL" id="MEQ2554266.1"/>
    </source>
</evidence>
<evidence type="ECO:0000256" key="5">
    <source>
        <dbReference type="ARBA" id="ARBA00022676"/>
    </source>
</evidence>
<evidence type="ECO:0000313" key="12">
    <source>
        <dbReference type="Proteomes" id="UP001546774"/>
    </source>
</evidence>
<evidence type="ECO:0000256" key="6">
    <source>
        <dbReference type="ARBA" id="ARBA00022679"/>
    </source>
</evidence>